<dbReference type="AlphaFoldDB" id="A0A2N0Z5A9"/>
<protein>
    <recommendedName>
        <fullName evidence="2">NADP-dependent oxidoreductase domain-containing protein</fullName>
    </recommendedName>
</protein>
<dbReference type="InterPro" id="IPR036812">
    <property type="entry name" value="NAD(P)_OxRdtase_dom_sf"/>
</dbReference>
<dbReference type="InterPro" id="IPR050791">
    <property type="entry name" value="Aldo-Keto_reductase"/>
</dbReference>
<dbReference type="RefSeq" id="WP_101176089.1">
    <property type="nucleotide sequence ID" value="NZ_PISE01000011.1"/>
</dbReference>
<dbReference type="SUPFAM" id="SSF51430">
    <property type="entry name" value="NAD(P)-linked oxidoreductase"/>
    <property type="match status" value="1"/>
</dbReference>
<evidence type="ECO:0000259" key="2">
    <source>
        <dbReference type="Pfam" id="PF00248"/>
    </source>
</evidence>
<feature type="domain" description="NADP-dependent oxidoreductase" evidence="2">
    <location>
        <begin position="16"/>
        <end position="109"/>
    </location>
</feature>
<keyword evidence="4" id="KW-1185">Reference proteome</keyword>
<dbReference type="Pfam" id="PF00248">
    <property type="entry name" value="Aldo_ket_red"/>
    <property type="match status" value="1"/>
</dbReference>
<evidence type="ECO:0000313" key="4">
    <source>
        <dbReference type="Proteomes" id="UP000233375"/>
    </source>
</evidence>
<dbReference type="EMBL" id="PISE01000011">
    <property type="protein sequence ID" value="PKG24679.1"/>
    <property type="molecule type" value="Genomic_DNA"/>
</dbReference>
<keyword evidence="1" id="KW-0560">Oxidoreductase</keyword>
<name>A0A2N0Z5A9_9BACI</name>
<evidence type="ECO:0000256" key="1">
    <source>
        <dbReference type="ARBA" id="ARBA00023002"/>
    </source>
</evidence>
<dbReference type="PANTHER" id="PTHR43625:SF77">
    <property type="entry name" value="ALDO-KETO REDUCTASE"/>
    <property type="match status" value="1"/>
</dbReference>
<evidence type="ECO:0000313" key="3">
    <source>
        <dbReference type="EMBL" id="PKG24679.1"/>
    </source>
</evidence>
<dbReference type="OrthoDB" id="9773828at2"/>
<dbReference type="PANTHER" id="PTHR43625">
    <property type="entry name" value="AFLATOXIN B1 ALDEHYDE REDUCTASE"/>
    <property type="match status" value="1"/>
</dbReference>
<gene>
    <name evidence="3" type="ORF">CWS01_05335</name>
</gene>
<sequence>MLKKLGIIKLDMALAMSNLSISFVAYSPLENGFLSGKYTKDSTYEEGDFRSFMGRFKPEVIGHNQVLLELMANVAESKNAISAQAVLAWKPAQKSFIIPIPETTKLDRL</sequence>
<dbReference type="Gene3D" id="3.20.20.100">
    <property type="entry name" value="NADP-dependent oxidoreductase domain"/>
    <property type="match status" value="1"/>
</dbReference>
<dbReference type="GO" id="GO:0016491">
    <property type="term" value="F:oxidoreductase activity"/>
    <property type="evidence" value="ECO:0007669"/>
    <property type="project" value="UniProtKB-KW"/>
</dbReference>
<dbReference type="GO" id="GO:0005737">
    <property type="term" value="C:cytoplasm"/>
    <property type="evidence" value="ECO:0007669"/>
    <property type="project" value="TreeGrafter"/>
</dbReference>
<dbReference type="Proteomes" id="UP000233375">
    <property type="component" value="Unassembled WGS sequence"/>
</dbReference>
<comment type="caution">
    <text evidence="3">The sequence shown here is derived from an EMBL/GenBank/DDBJ whole genome shotgun (WGS) entry which is preliminary data.</text>
</comment>
<proteinExistence type="predicted"/>
<reference evidence="3 4" key="1">
    <citation type="journal article" date="2003" name="Int. J. Syst. Evol. Microbiol.">
        <title>Bacillus nealsonii sp. nov., isolated from a spacecraft-assembly facility, whose spores are gamma-radiation resistant.</title>
        <authorList>
            <person name="Venkateswaran K."/>
            <person name="Kempf M."/>
            <person name="Chen F."/>
            <person name="Satomi M."/>
            <person name="Nicholson W."/>
            <person name="Kern R."/>
        </authorList>
    </citation>
    <scope>NUCLEOTIDE SEQUENCE [LARGE SCALE GENOMIC DNA]</scope>
    <source>
        <strain evidence="3 4">FO-92</strain>
    </source>
</reference>
<organism evidence="3 4">
    <name type="scientific">Niallia nealsonii</name>
    <dbReference type="NCBI Taxonomy" id="115979"/>
    <lineage>
        <taxon>Bacteria</taxon>
        <taxon>Bacillati</taxon>
        <taxon>Bacillota</taxon>
        <taxon>Bacilli</taxon>
        <taxon>Bacillales</taxon>
        <taxon>Bacillaceae</taxon>
        <taxon>Niallia</taxon>
    </lineage>
</organism>
<dbReference type="InterPro" id="IPR023210">
    <property type="entry name" value="NADP_OxRdtase_dom"/>
</dbReference>
<accession>A0A2N0Z5A9</accession>